<protein>
    <submittedName>
        <fullName evidence="1">Uncharacterized protein</fullName>
    </submittedName>
</protein>
<gene>
    <name evidence="1" type="ORF">ArsFIN_05920</name>
</gene>
<evidence type="ECO:0000313" key="1">
    <source>
        <dbReference type="EMBL" id="QBY42059.1"/>
    </source>
</evidence>
<proteinExistence type="predicted"/>
<dbReference type="Proteomes" id="UP000295134">
    <property type="component" value="Chromosome"/>
</dbReference>
<organism evidence="1 2">
    <name type="scientific">Arsenophonus nasoniae</name>
    <name type="common">son-killer infecting Nasonia vitripennis</name>
    <dbReference type="NCBI Taxonomy" id="638"/>
    <lineage>
        <taxon>Bacteria</taxon>
        <taxon>Pseudomonadati</taxon>
        <taxon>Pseudomonadota</taxon>
        <taxon>Gammaproteobacteria</taxon>
        <taxon>Enterobacterales</taxon>
        <taxon>Morganellaceae</taxon>
        <taxon>Arsenophonus</taxon>
    </lineage>
</organism>
<name>A0A4P7KQ02_9GAMM</name>
<evidence type="ECO:0000313" key="2">
    <source>
        <dbReference type="Proteomes" id="UP000295134"/>
    </source>
</evidence>
<dbReference type="AlphaFoldDB" id="A0A4P7KQ02"/>
<dbReference type="KEGG" id="ans:ArsFIN_05920"/>
<accession>A0A4P7KQ02</accession>
<reference evidence="1 2" key="1">
    <citation type="submission" date="2019-03" db="EMBL/GenBank/DDBJ databases">
        <title>Long-read sequencing reveals hyperdense prophage content in a complex bacterial symbiont genome.</title>
        <authorList>
            <person name="Frost C.L."/>
            <person name="Siozios S."/>
            <person name="Nadal-Jimenez P."/>
            <person name="Brockhurst M.A."/>
            <person name="King K.C."/>
            <person name="Darby A.C."/>
            <person name="Hurst G.D.D."/>
        </authorList>
    </citation>
    <scope>NUCLEOTIDE SEQUENCE [LARGE SCALE GENOMIC DNA]</scope>
    <source>
        <strain evidence="1 2">FIN</strain>
    </source>
</reference>
<sequence length="34" mass="3837">MGVVHDFPMTTEMEPIAKAKIKANSIYNDFPINN</sequence>
<dbReference type="EMBL" id="CP038613">
    <property type="protein sequence ID" value="QBY42059.1"/>
    <property type="molecule type" value="Genomic_DNA"/>
</dbReference>